<reference evidence="3" key="2">
    <citation type="submission" date="2011-02" db="EMBL/GenBank/DDBJ databases">
        <authorList>
            <person name="MacLean D."/>
        </authorList>
    </citation>
    <scope>NUCLEOTIDE SEQUENCE</scope>
</reference>
<dbReference type="HOGENOM" id="CLU_1605727_0_0_1"/>
<name>F0WUH8_9STRA</name>
<accession>F0WUH8</accession>
<gene>
    <name evidence="3" type="primary">AlNc14C273G9989</name>
    <name evidence="3" type="ORF">ALNC14_112030</name>
</gene>
<sequence length="166" mass="18735">MRTPMHLSPAVLLLSAVALRMDQVEPHDILQSESKTRKSSRLDSPDVTTGKSNLRTTKHPVEVRAQQTLSNCKDGDVNAMASGRALMDNNWQERYNELLDPNKKYFAHLDVIKGSHSIPSDRYKASNPSSFPHPYHSHSPVKESVHGAHYRHHGGKNKKKVRECHV</sequence>
<protein>
    <submittedName>
        <fullName evidence="3">AlNc14C273G9989 protein</fullName>
    </submittedName>
</protein>
<evidence type="ECO:0000256" key="2">
    <source>
        <dbReference type="SAM" id="SignalP"/>
    </source>
</evidence>
<feature type="region of interest" description="Disordered" evidence="1">
    <location>
        <begin position="28"/>
        <end position="56"/>
    </location>
</feature>
<feature type="compositionally biased region" description="Basic and acidic residues" evidence="1">
    <location>
        <begin position="28"/>
        <end position="44"/>
    </location>
</feature>
<evidence type="ECO:0000313" key="3">
    <source>
        <dbReference type="EMBL" id="CCA25059.1"/>
    </source>
</evidence>
<proteinExistence type="predicted"/>
<organism evidence="3">
    <name type="scientific">Albugo laibachii Nc14</name>
    <dbReference type="NCBI Taxonomy" id="890382"/>
    <lineage>
        <taxon>Eukaryota</taxon>
        <taxon>Sar</taxon>
        <taxon>Stramenopiles</taxon>
        <taxon>Oomycota</taxon>
        <taxon>Peronosporomycetes</taxon>
        <taxon>Albuginales</taxon>
        <taxon>Albuginaceae</taxon>
        <taxon>Albugo</taxon>
    </lineage>
</organism>
<evidence type="ECO:0000256" key="1">
    <source>
        <dbReference type="SAM" id="MobiDB-lite"/>
    </source>
</evidence>
<reference evidence="3" key="1">
    <citation type="journal article" date="2011" name="PLoS Biol.">
        <title>Gene gain and loss during evolution of obligate parasitism in the white rust pathogen of Arabidopsis thaliana.</title>
        <authorList>
            <person name="Kemen E."/>
            <person name="Gardiner A."/>
            <person name="Schultz-Larsen T."/>
            <person name="Kemen A.C."/>
            <person name="Balmuth A.L."/>
            <person name="Robert-Seilaniantz A."/>
            <person name="Bailey K."/>
            <person name="Holub E."/>
            <person name="Studholme D.J."/>
            <person name="Maclean D."/>
            <person name="Jones J.D."/>
        </authorList>
    </citation>
    <scope>NUCLEOTIDE SEQUENCE</scope>
</reference>
<feature type="chain" id="PRO_5003259615" evidence="2">
    <location>
        <begin position="27"/>
        <end position="166"/>
    </location>
</feature>
<dbReference type="AlphaFoldDB" id="F0WUH8"/>
<feature type="signal peptide" evidence="2">
    <location>
        <begin position="1"/>
        <end position="26"/>
    </location>
</feature>
<keyword evidence="2" id="KW-0732">Signal</keyword>
<feature type="compositionally biased region" description="Polar residues" evidence="1">
    <location>
        <begin position="46"/>
        <end position="55"/>
    </location>
</feature>
<feature type="region of interest" description="Disordered" evidence="1">
    <location>
        <begin position="120"/>
        <end position="141"/>
    </location>
</feature>
<dbReference type="EMBL" id="FR824318">
    <property type="protein sequence ID" value="CCA25059.1"/>
    <property type="molecule type" value="Genomic_DNA"/>
</dbReference>
<feature type="compositionally biased region" description="Low complexity" evidence="1">
    <location>
        <begin position="128"/>
        <end position="138"/>
    </location>
</feature>